<keyword evidence="7 10" id="KW-0547">Nucleotide-binding</keyword>
<dbReference type="Gene3D" id="3.50.7.10">
    <property type="entry name" value="GroEL"/>
    <property type="match status" value="1"/>
</dbReference>
<evidence type="ECO:0000313" key="15">
    <source>
        <dbReference type="Proteomes" id="UP001217963"/>
    </source>
</evidence>
<evidence type="ECO:0000256" key="10">
    <source>
        <dbReference type="RuleBase" id="RU004187"/>
    </source>
</evidence>
<evidence type="ECO:0000256" key="1">
    <source>
        <dbReference type="ARBA" id="ARBA00002912"/>
    </source>
</evidence>
<dbReference type="Proteomes" id="UP001217963">
    <property type="component" value="Chromosome X"/>
</dbReference>
<accession>A0A9Q9CBC9</accession>
<dbReference type="AlphaFoldDB" id="A0A9Q9CBC9"/>
<evidence type="ECO:0000256" key="6">
    <source>
        <dbReference type="ARBA" id="ARBA00022490"/>
    </source>
</evidence>
<evidence type="ECO:0000256" key="5">
    <source>
        <dbReference type="ARBA" id="ARBA00017187"/>
    </source>
</evidence>
<evidence type="ECO:0000256" key="9">
    <source>
        <dbReference type="ARBA" id="ARBA00023186"/>
    </source>
</evidence>
<comment type="subcellular location">
    <subcellularLocation>
        <location evidence="2">Cytoplasm</location>
    </subcellularLocation>
</comment>
<dbReference type="GO" id="GO:0005524">
    <property type="term" value="F:ATP binding"/>
    <property type="evidence" value="ECO:0007669"/>
    <property type="project" value="UniProtKB-KW"/>
</dbReference>
<keyword evidence="6" id="KW-0963">Cytoplasm</keyword>
<protein>
    <recommendedName>
        <fullName evidence="5 11">T-complex protein 1 subunit gamma</fullName>
    </recommendedName>
</protein>
<evidence type="ECO:0000256" key="7">
    <source>
        <dbReference type="ARBA" id="ARBA00022741"/>
    </source>
</evidence>
<dbReference type="InterPro" id="IPR027413">
    <property type="entry name" value="GROEL-like_equatorial_sf"/>
</dbReference>
<dbReference type="GO" id="GO:0051082">
    <property type="term" value="F:unfolded protein binding"/>
    <property type="evidence" value="ECO:0007669"/>
    <property type="project" value="InterPro"/>
</dbReference>
<organism evidence="12 14">
    <name type="scientific">Encephalitozoon hellem</name>
    <name type="common">Microsporidian parasite</name>
    <dbReference type="NCBI Taxonomy" id="27973"/>
    <lineage>
        <taxon>Eukaryota</taxon>
        <taxon>Fungi</taxon>
        <taxon>Fungi incertae sedis</taxon>
        <taxon>Microsporidia</taxon>
        <taxon>Unikaryonidae</taxon>
        <taxon>Encephalitozoon</taxon>
    </lineage>
</organism>
<dbReference type="OrthoDB" id="10248520at2759"/>
<dbReference type="GO" id="GO:0005832">
    <property type="term" value="C:chaperonin-containing T-complex"/>
    <property type="evidence" value="ECO:0007669"/>
    <property type="project" value="UniProtKB-ARBA"/>
</dbReference>
<dbReference type="PROSITE" id="PS00751">
    <property type="entry name" value="TCP1_2"/>
    <property type="match status" value="1"/>
</dbReference>
<gene>
    <name evidence="12" type="ORF">GPU96_10g18900</name>
    <name evidence="13" type="ORF">PFJ87_10g00370</name>
</gene>
<dbReference type="GO" id="GO:0140662">
    <property type="term" value="F:ATP-dependent protein folding chaperone"/>
    <property type="evidence" value="ECO:0007669"/>
    <property type="project" value="InterPro"/>
</dbReference>
<dbReference type="PROSITE" id="PS00750">
    <property type="entry name" value="TCP1_1"/>
    <property type="match status" value="1"/>
</dbReference>
<dbReference type="InterPro" id="IPR027409">
    <property type="entry name" value="GroEL-like_apical_dom_sf"/>
</dbReference>
<evidence type="ECO:0000256" key="4">
    <source>
        <dbReference type="ARBA" id="ARBA00011381"/>
    </source>
</evidence>
<dbReference type="InterPro" id="IPR017998">
    <property type="entry name" value="Chaperone_TCP-1"/>
</dbReference>
<dbReference type="PANTHER" id="PTHR11353">
    <property type="entry name" value="CHAPERONIN"/>
    <property type="match status" value="1"/>
</dbReference>
<dbReference type="Pfam" id="PF00118">
    <property type="entry name" value="Cpn60_TCP1"/>
    <property type="match status" value="1"/>
</dbReference>
<dbReference type="EMBL" id="CP119071">
    <property type="protein sequence ID" value="WEL39591.1"/>
    <property type="molecule type" value="Genomic_DNA"/>
</dbReference>
<evidence type="ECO:0000313" key="14">
    <source>
        <dbReference type="Proteomes" id="UP001059546"/>
    </source>
</evidence>
<dbReference type="InterPro" id="IPR012719">
    <property type="entry name" value="Chap_CCT_gamma"/>
</dbReference>
<sequence length="519" mass="57766">MQKPVPRKMYILVPDKPAQIQNESAMAAKTISSVIRTCLGPRAMQKMVLTKINSIELTNDGNAILRELDVAHPSARSLIELAKTQDDEVGDGTTSVVLLAAEILNEMTYILDKDVHPIRICNALNKALLACIRVIDEVSISLDSSEEARIKIIDGSVASKVCSMFKVPIGKIALETVKKIYIKEENKCDLKNNVKVEKILGGSLMESEVMDGILINKDIIHPQMRRVIENPRIVIIESPLEYKKGESQTSYEFSKENDFTRALEIEEEQVREMCEKIVAVKPDIVICEKGISDLALSIFFENNITGLRRLKKTDISRLSKACGARSVNRPEDLEEKHIGVSCGLFEYVKYGEEYYCKFSKCKNPKACSVIIRGPTKDILDELERNFMDAVKVAKSIFISPKLCPGGGAVEMAMSRELMRHPGNDEIEAEVFSRVASALTIIPSILLENSGVFNPLEAITLLEKKHEECSFYGVNGITGEIVDTRNVVLEPYAVKSQCIKSAIEAVSQLLRIDGIIESKR</sequence>
<dbReference type="SUPFAM" id="SSF54849">
    <property type="entry name" value="GroEL-intermediate domain like"/>
    <property type="match status" value="1"/>
</dbReference>
<evidence type="ECO:0000313" key="12">
    <source>
        <dbReference type="EMBL" id="UTX44102.1"/>
    </source>
</evidence>
<comment type="similarity">
    <text evidence="3 10">Belongs to the TCP-1 chaperonin family.</text>
</comment>
<evidence type="ECO:0000256" key="8">
    <source>
        <dbReference type="ARBA" id="ARBA00022840"/>
    </source>
</evidence>
<dbReference type="PRINTS" id="PR00304">
    <property type="entry name" value="TCOMPLEXTCP1"/>
</dbReference>
<dbReference type="Proteomes" id="UP001059546">
    <property type="component" value="Chromosome X"/>
</dbReference>
<dbReference type="EMBL" id="CP075156">
    <property type="protein sequence ID" value="UTX44102.1"/>
    <property type="molecule type" value="Genomic_DNA"/>
</dbReference>
<comment type="subunit">
    <text evidence="4">Component of the T-complex protein 1 (TCP1) complex.</text>
</comment>
<proteinExistence type="inferred from homology"/>
<evidence type="ECO:0000313" key="13">
    <source>
        <dbReference type="EMBL" id="WEL39591.1"/>
    </source>
</evidence>
<dbReference type="NCBIfam" id="TIGR02344">
    <property type="entry name" value="chap_CCT_gamma"/>
    <property type="match status" value="1"/>
</dbReference>
<dbReference type="SUPFAM" id="SSF52029">
    <property type="entry name" value="GroEL apical domain-like"/>
    <property type="match status" value="1"/>
</dbReference>
<evidence type="ECO:0000256" key="3">
    <source>
        <dbReference type="ARBA" id="ARBA00008020"/>
    </source>
</evidence>
<dbReference type="SUPFAM" id="SSF48592">
    <property type="entry name" value="GroEL equatorial domain-like"/>
    <property type="match status" value="1"/>
</dbReference>
<reference evidence="12" key="1">
    <citation type="submission" date="2021-05" db="EMBL/GenBank/DDBJ databases">
        <title>Encephalitozoon hellem ATCC 50604 Complete Genome.</title>
        <authorList>
            <person name="Mascarenhas dos Santos A.C."/>
            <person name="Julian A.T."/>
            <person name="Pombert J.-F."/>
        </authorList>
    </citation>
    <scope>NUCLEOTIDE SEQUENCE</scope>
    <source>
        <strain evidence="12">ATCC 50604</strain>
    </source>
</reference>
<keyword evidence="15" id="KW-1185">Reference proteome</keyword>
<evidence type="ECO:0000256" key="2">
    <source>
        <dbReference type="ARBA" id="ARBA00004496"/>
    </source>
</evidence>
<dbReference type="InterPro" id="IPR002423">
    <property type="entry name" value="Cpn60/GroEL/TCP-1"/>
</dbReference>
<name>A0A9Q9CBC9_ENCHE</name>
<keyword evidence="8 10" id="KW-0067">ATP-binding</keyword>
<keyword evidence="9 10" id="KW-0143">Chaperone</keyword>
<dbReference type="InterPro" id="IPR002194">
    <property type="entry name" value="Chaperonin_TCP-1_CS"/>
</dbReference>
<dbReference type="Gene3D" id="3.30.260.10">
    <property type="entry name" value="TCP-1-like chaperonin intermediate domain"/>
    <property type="match status" value="1"/>
</dbReference>
<dbReference type="PROSITE" id="PS00995">
    <property type="entry name" value="TCP1_3"/>
    <property type="match status" value="1"/>
</dbReference>
<dbReference type="Gene3D" id="1.10.560.10">
    <property type="entry name" value="GroEL-like equatorial domain"/>
    <property type="match status" value="1"/>
</dbReference>
<comment type="function">
    <text evidence="1">Molecular chaperone; assists the folding of proteins upon ATP hydrolysis.</text>
</comment>
<evidence type="ECO:0000256" key="11">
    <source>
        <dbReference type="RuleBase" id="RU004191"/>
    </source>
</evidence>
<dbReference type="InterPro" id="IPR027410">
    <property type="entry name" value="TCP-1-like_intermed_sf"/>
</dbReference>
<dbReference type="FunFam" id="3.50.7.10:FF:000005">
    <property type="entry name" value="T-complex protein 1 subunit gamma"/>
    <property type="match status" value="1"/>
</dbReference>
<dbReference type="GO" id="GO:0016887">
    <property type="term" value="F:ATP hydrolysis activity"/>
    <property type="evidence" value="ECO:0007669"/>
    <property type="project" value="InterPro"/>
</dbReference>
<reference evidence="13 15" key="2">
    <citation type="submission" date="2023-02" db="EMBL/GenBank/DDBJ databases">
        <title>Encephalitozoon hellem ATCC 50451 complete genome.</title>
        <authorList>
            <person name="Mascarenhas dos Santos A.C."/>
            <person name="Julian A.T."/>
            <person name="Pombert J.-F."/>
        </authorList>
    </citation>
    <scope>NUCLEOTIDE SEQUENCE [LARGE SCALE GENOMIC DNA]</scope>
    <source>
        <strain evidence="13 15">ATCC 50451</strain>
    </source>
</reference>